<feature type="domain" description="M23ase beta-sheet core" evidence="4">
    <location>
        <begin position="245"/>
        <end position="341"/>
    </location>
</feature>
<dbReference type="EMBL" id="VFSV01000010">
    <property type="protein sequence ID" value="TRD21673.1"/>
    <property type="molecule type" value="Genomic_DNA"/>
</dbReference>
<dbReference type="InterPro" id="IPR050570">
    <property type="entry name" value="Cell_wall_metabolism_enzyme"/>
</dbReference>
<feature type="signal peptide" evidence="3">
    <location>
        <begin position="1"/>
        <end position="18"/>
    </location>
</feature>
<evidence type="ECO:0000313" key="5">
    <source>
        <dbReference type="EMBL" id="TRD21673.1"/>
    </source>
</evidence>
<dbReference type="OrthoDB" id="9809144at2"/>
<comment type="caution">
    <text evidence="5">The sequence shown here is derived from an EMBL/GenBank/DDBJ whole genome shotgun (WGS) entry which is preliminary data.</text>
</comment>
<organism evidence="5 6">
    <name type="scientific">Palleronia caenipelagi</name>
    <dbReference type="NCBI Taxonomy" id="2489174"/>
    <lineage>
        <taxon>Bacteria</taxon>
        <taxon>Pseudomonadati</taxon>
        <taxon>Pseudomonadota</taxon>
        <taxon>Alphaproteobacteria</taxon>
        <taxon>Rhodobacterales</taxon>
        <taxon>Roseobacteraceae</taxon>
        <taxon>Palleronia</taxon>
    </lineage>
</organism>
<evidence type="ECO:0000313" key="6">
    <source>
        <dbReference type="Proteomes" id="UP000318590"/>
    </source>
</evidence>
<dbReference type="GO" id="GO:0004222">
    <property type="term" value="F:metalloendopeptidase activity"/>
    <property type="evidence" value="ECO:0007669"/>
    <property type="project" value="TreeGrafter"/>
</dbReference>
<dbReference type="Pfam" id="PF01551">
    <property type="entry name" value="Peptidase_M23"/>
    <property type="match status" value="1"/>
</dbReference>
<evidence type="ECO:0000256" key="2">
    <source>
        <dbReference type="SAM" id="Coils"/>
    </source>
</evidence>
<feature type="chain" id="PRO_5021999043" evidence="3">
    <location>
        <begin position="19"/>
        <end position="352"/>
    </location>
</feature>
<evidence type="ECO:0000256" key="1">
    <source>
        <dbReference type="ARBA" id="ARBA00022729"/>
    </source>
</evidence>
<evidence type="ECO:0000259" key="4">
    <source>
        <dbReference type="Pfam" id="PF01551"/>
    </source>
</evidence>
<dbReference type="InterPro" id="IPR011055">
    <property type="entry name" value="Dup_hybrid_motif"/>
</dbReference>
<dbReference type="AlphaFoldDB" id="A0A547Q5M1"/>
<dbReference type="RefSeq" id="WP_142834283.1">
    <property type="nucleotide sequence ID" value="NZ_VFSV01000010.1"/>
</dbReference>
<keyword evidence="2" id="KW-0175">Coiled coil</keyword>
<gene>
    <name evidence="5" type="ORF">FEV53_07995</name>
</gene>
<dbReference type="PANTHER" id="PTHR21666:SF289">
    <property type="entry name" value="L-ALA--D-GLU ENDOPEPTIDASE"/>
    <property type="match status" value="1"/>
</dbReference>
<dbReference type="CDD" id="cd12797">
    <property type="entry name" value="M23_peptidase"/>
    <property type="match status" value="1"/>
</dbReference>
<dbReference type="InterPro" id="IPR016047">
    <property type="entry name" value="M23ase_b-sheet_dom"/>
</dbReference>
<dbReference type="Proteomes" id="UP000318590">
    <property type="component" value="Unassembled WGS sequence"/>
</dbReference>
<sequence length="352" mass="37047">MIRTLALILAATAGMALAEDSPSDLAREAARQIAAAAAGYDAKAEGYDRIEALSKVVRGYEAGLAALREAERAAAAREDEILSRMTAADSKTGDLLAALMSVGQAPEAALLLHPAGPEATARAGMLMQSALPALMRQAETLRQEAEDVAELRRLRSQLLADLGSSTDALRQARRDLAEAVEERRALPGQAQTLAQATEMARQLAALAPRLGGVGDAMFEAARGSLPLPAQGRIVLRYGDLPDRPGWQILTEPGAAVQAPAPGTLRYLGPLPGYGNVMVLEPAAGYLIIFGGLGEVFGAVGDVIAAGDLVGQMTEMRGSLDTSRQDVTLYIEIRRDDQPVDPEDWFAPSADQG</sequence>
<accession>A0A547Q5M1</accession>
<dbReference type="Gene3D" id="2.70.70.10">
    <property type="entry name" value="Glucose Permease (Domain IIA)"/>
    <property type="match status" value="1"/>
</dbReference>
<reference evidence="5 6" key="1">
    <citation type="submission" date="2019-06" db="EMBL/GenBank/DDBJ databases">
        <title>Paenimaribius caenipelagi gen. nov., sp. nov., isolated from a tidal flat.</title>
        <authorList>
            <person name="Yoon J.-H."/>
        </authorList>
    </citation>
    <scope>NUCLEOTIDE SEQUENCE [LARGE SCALE GENOMIC DNA]</scope>
    <source>
        <strain evidence="5 6">JBTF-M29</strain>
    </source>
</reference>
<keyword evidence="6" id="KW-1185">Reference proteome</keyword>
<dbReference type="SUPFAM" id="SSF51261">
    <property type="entry name" value="Duplicated hybrid motif"/>
    <property type="match status" value="1"/>
</dbReference>
<name>A0A547Q5M1_9RHOB</name>
<dbReference type="PANTHER" id="PTHR21666">
    <property type="entry name" value="PEPTIDASE-RELATED"/>
    <property type="match status" value="1"/>
</dbReference>
<keyword evidence="1 3" id="KW-0732">Signal</keyword>
<evidence type="ECO:0000256" key="3">
    <source>
        <dbReference type="SAM" id="SignalP"/>
    </source>
</evidence>
<proteinExistence type="predicted"/>
<protein>
    <submittedName>
        <fullName evidence="5">Peptidase M23</fullName>
    </submittedName>
</protein>
<feature type="coiled-coil region" evidence="2">
    <location>
        <begin position="131"/>
        <end position="182"/>
    </location>
</feature>